<sequence>MKNVRFAPWVGSAYTMGIEGKRMMALGESHYCANPCDADSGMTNRIIRLLFEPDREHEGFMNTYTKFERALAGKPLSLAEKEQWWNRILFYNYVQSPISGPRKEPTRQEFADSEAAFFEVLETYRPDGVLVWGKRLYDNLPKRGRQLDDLILPDGDSIETWAYDLRDGHTVRLLPITHPSAAFTTGYWHVAISAFIRDMK</sequence>
<evidence type="ECO:0000313" key="1">
    <source>
        <dbReference type="EMBL" id="SCQ18253.1"/>
    </source>
</evidence>
<reference evidence="1 2" key="1">
    <citation type="submission" date="2016-09" db="EMBL/GenBank/DDBJ databases">
        <authorList>
            <person name="Capua I."/>
            <person name="De Benedictis P."/>
            <person name="Joannis T."/>
            <person name="Lombin L.H."/>
            <person name="Cattoli G."/>
        </authorList>
    </citation>
    <scope>NUCLEOTIDE SEQUENCE [LARGE SCALE GENOMIC DNA]</scope>
    <source>
        <strain evidence="1 2">UB20</strain>
    </source>
</reference>
<accession>A0A1D3UDR3</accession>
<dbReference type="EMBL" id="FMMM01000016">
    <property type="protein sequence ID" value="SCQ18253.1"/>
    <property type="molecule type" value="Genomic_DNA"/>
</dbReference>
<evidence type="ECO:0000313" key="2">
    <source>
        <dbReference type="Proteomes" id="UP000182057"/>
    </source>
</evidence>
<gene>
    <name evidence="1" type="ORF">TFUB20_00288</name>
</gene>
<protein>
    <recommendedName>
        <fullName evidence="3">Uracil-DNA glycosylase-like domain-containing protein</fullName>
    </recommendedName>
</protein>
<organism evidence="1 2">
    <name type="scientific">Tannerella forsythia</name>
    <name type="common">Bacteroides forsythus</name>
    <dbReference type="NCBI Taxonomy" id="28112"/>
    <lineage>
        <taxon>Bacteria</taxon>
        <taxon>Pseudomonadati</taxon>
        <taxon>Bacteroidota</taxon>
        <taxon>Bacteroidia</taxon>
        <taxon>Bacteroidales</taxon>
        <taxon>Tannerellaceae</taxon>
        <taxon>Tannerella</taxon>
    </lineage>
</organism>
<proteinExistence type="predicted"/>
<evidence type="ECO:0008006" key="3">
    <source>
        <dbReference type="Google" id="ProtNLM"/>
    </source>
</evidence>
<dbReference type="OrthoDB" id="1246703at2"/>
<name>A0A1D3UDR3_TANFO</name>
<dbReference type="AlphaFoldDB" id="A0A1D3UDR3"/>
<dbReference type="Proteomes" id="UP000182057">
    <property type="component" value="Unassembled WGS sequence"/>
</dbReference>